<protein>
    <submittedName>
        <fullName evidence="2">Glucuronate isomerase</fullName>
    </submittedName>
</protein>
<feature type="region of interest" description="Disordered" evidence="1">
    <location>
        <begin position="571"/>
        <end position="595"/>
    </location>
</feature>
<feature type="region of interest" description="Disordered" evidence="1">
    <location>
        <begin position="628"/>
        <end position="694"/>
    </location>
</feature>
<dbReference type="InterPro" id="IPR003766">
    <property type="entry name" value="Uronate_isomerase"/>
</dbReference>
<feature type="compositionally biased region" description="Acidic residues" evidence="1">
    <location>
        <begin position="571"/>
        <end position="590"/>
    </location>
</feature>
<sequence length="694" mass="75768">MSQSARDSIYEAIASIRLVDPHTHINPHNPGSQTLADILGYHYYTELVHSAGMPKSRIEEDGISPRELVGRLVEGLPNIENTANYQWLINICKTFFDFEEDRITASNWESLFDTAEERMSSAQWPEMVLDKSNVEAVFLTNDFDDDLEGFDTNTYIPCLRTDDLVFHLGKSQTRERLAACSGIELDGSLQSLRESLRQRFEHFVPRGARACAISIPPDFQPGQVADGRAETALDAILTKGVDADASHHVALSRRVFWTLAELCDEFGVPFDLMIGVNRGVYPGGVYQGQDLYDSRVSLTQYRELFNAFPDVKFPVSVLASVTNQELVSHAWIFPNVITNGHWWYSNTPSFIKRDTAARLEAVPRNKQIGYYSDAYKLEFVWPKFDMYRNILADVLADYFVGDCGWSEEQAIELGYQVLRGNVDAIFPSRSGDAESDDAASMSAAEGDSLGVAGLTGAGAAIAASAMGMLGVGDAAEVSGVHEIVDDASELYDTVVDIQEIAPEAVEEFDVADEELDLDPNPSEDEIQAADVDDVELSDLSENTVDAGVIESEAEPDALDVGDLLGDKDVTAETDELDPDVAVDFDEDADGNSELSPEIQLLRGESGFAPDEASLQLVKDPVTGELTFAEPSADEDLQGDDASAELDLTDDETDSNDDSFGAGLEVNVELDEPADAGEESASDIDLLDFDGDTNS</sequence>
<dbReference type="Gene3D" id="1.10.2020.10">
    <property type="entry name" value="uronate isomerase, domain 2, chain A"/>
    <property type="match status" value="1"/>
</dbReference>
<dbReference type="UniPathway" id="UPA00246"/>
<evidence type="ECO:0000313" key="2">
    <source>
        <dbReference type="EMBL" id="QDT08916.1"/>
    </source>
</evidence>
<dbReference type="SUPFAM" id="SSF51556">
    <property type="entry name" value="Metallo-dependent hydrolases"/>
    <property type="match status" value="1"/>
</dbReference>
<feature type="region of interest" description="Disordered" evidence="1">
    <location>
        <begin position="515"/>
        <end position="537"/>
    </location>
</feature>
<dbReference type="Gene3D" id="3.20.20.140">
    <property type="entry name" value="Metal-dependent hydrolases"/>
    <property type="match status" value="1"/>
</dbReference>
<dbReference type="AlphaFoldDB" id="A0A517NP69"/>
<dbReference type="GO" id="GO:0006064">
    <property type="term" value="P:glucuronate catabolic process"/>
    <property type="evidence" value="ECO:0007669"/>
    <property type="project" value="InterPro"/>
</dbReference>
<proteinExistence type="predicted"/>
<evidence type="ECO:0000313" key="3">
    <source>
        <dbReference type="Proteomes" id="UP000319817"/>
    </source>
</evidence>
<dbReference type="InterPro" id="IPR032466">
    <property type="entry name" value="Metal_Hydrolase"/>
</dbReference>
<dbReference type="Proteomes" id="UP000319817">
    <property type="component" value="Chromosome"/>
</dbReference>
<organism evidence="2 3">
    <name type="scientific">Stieleria marina</name>
    <dbReference type="NCBI Taxonomy" id="1930275"/>
    <lineage>
        <taxon>Bacteria</taxon>
        <taxon>Pseudomonadati</taxon>
        <taxon>Planctomycetota</taxon>
        <taxon>Planctomycetia</taxon>
        <taxon>Pirellulales</taxon>
        <taxon>Pirellulaceae</taxon>
        <taxon>Stieleria</taxon>
    </lineage>
</organism>
<accession>A0A517NP69</accession>
<dbReference type="OrthoDB" id="231890at2"/>
<dbReference type="RefSeq" id="WP_145416384.1">
    <property type="nucleotide sequence ID" value="NZ_CP036526.1"/>
</dbReference>
<keyword evidence="3" id="KW-1185">Reference proteome</keyword>
<dbReference type="GO" id="GO:0008880">
    <property type="term" value="F:glucuronate isomerase activity"/>
    <property type="evidence" value="ECO:0007669"/>
    <property type="project" value="InterPro"/>
</dbReference>
<dbReference type="EMBL" id="CP036526">
    <property type="protein sequence ID" value="QDT08916.1"/>
    <property type="molecule type" value="Genomic_DNA"/>
</dbReference>
<feature type="compositionally biased region" description="Acidic residues" evidence="1">
    <location>
        <begin position="667"/>
        <end position="694"/>
    </location>
</feature>
<gene>
    <name evidence="2" type="ORF">K239x_08590</name>
</gene>
<keyword evidence="2" id="KW-0413">Isomerase</keyword>
<reference evidence="2 3" key="1">
    <citation type="submission" date="2019-02" db="EMBL/GenBank/DDBJ databases">
        <title>Deep-cultivation of Planctomycetes and their phenomic and genomic characterization uncovers novel biology.</title>
        <authorList>
            <person name="Wiegand S."/>
            <person name="Jogler M."/>
            <person name="Boedeker C."/>
            <person name="Pinto D."/>
            <person name="Vollmers J."/>
            <person name="Rivas-Marin E."/>
            <person name="Kohn T."/>
            <person name="Peeters S.H."/>
            <person name="Heuer A."/>
            <person name="Rast P."/>
            <person name="Oberbeckmann S."/>
            <person name="Bunk B."/>
            <person name="Jeske O."/>
            <person name="Meyerdierks A."/>
            <person name="Storesund J.E."/>
            <person name="Kallscheuer N."/>
            <person name="Luecker S."/>
            <person name="Lage O.M."/>
            <person name="Pohl T."/>
            <person name="Merkel B.J."/>
            <person name="Hornburger P."/>
            <person name="Mueller R.-W."/>
            <person name="Bruemmer F."/>
            <person name="Labrenz M."/>
            <person name="Spormann A.M."/>
            <person name="Op den Camp H."/>
            <person name="Overmann J."/>
            <person name="Amann R."/>
            <person name="Jetten M.S.M."/>
            <person name="Mascher T."/>
            <person name="Medema M.H."/>
            <person name="Devos D.P."/>
            <person name="Kaster A.-K."/>
            <person name="Ovreas L."/>
            <person name="Rohde M."/>
            <person name="Galperin M.Y."/>
            <person name="Jogler C."/>
        </authorList>
    </citation>
    <scope>NUCLEOTIDE SEQUENCE [LARGE SCALE GENOMIC DNA]</scope>
    <source>
        <strain evidence="2 3">K23_9</strain>
    </source>
</reference>
<dbReference type="Pfam" id="PF02614">
    <property type="entry name" value="UxaC"/>
    <property type="match status" value="1"/>
</dbReference>
<name>A0A517NP69_9BACT</name>
<evidence type="ECO:0000256" key="1">
    <source>
        <dbReference type="SAM" id="MobiDB-lite"/>
    </source>
</evidence>
<feature type="compositionally biased region" description="Acidic residues" evidence="1">
    <location>
        <begin position="631"/>
        <end position="656"/>
    </location>
</feature>